<dbReference type="EMBL" id="CM023482">
    <property type="protein sequence ID" value="KAH6939424.1"/>
    <property type="molecule type" value="Genomic_DNA"/>
</dbReference>
<keyword evidence="2" id="KW-1185">Reference proteome</keyword>
<protein>
    <submittedName>
        <fullName evidence="1">Uncharacterized protein</fullName>
    </submittedName>
</protein>
<dbReference type="Proteomes" id="UP000821845">
    <property type="component" value="Chromosome 2"/>
</dbReference>
<accession>A0ACB7T0A0</accession>
<comment type="caution">
    <text evidence="1">The sequence shown here is derived from an EMBL/GenBank/DDBJ whole genome shotgun (WGS) entry which is preliminary data.</text>
</comment>
<evidence type="ECO:0000313" key="2">
    <source>
        <dbReference type="Proteomes" id="UP000821845"/>
    </source>
</evidence>
<organism evidence="1 2">
    <name type="scientific">Hyalomma asiaticum</name>
    <name type="common">Tick</name>
    <dbReference type="NCBI Taxonomy" id="266040"/>
    <lineage>
        <taxon>Eukaryota</taxon>
        <taxon>Metazoa</taxon>
        <taxon>Ecdysozoa</taxon>
        <taxon>Arthropoda</taxon>
        <taxon>Chelicerata</taxon>
        <taxon>Arachnida</taxon>
        <taxon>Acari</taxon>
        <taxon>Parasitiformes</taxon>
        <taxon>Ixodida</taxon>
        <taxon>Ixodoidea</taxon>
        <taxon>Ixodidae</taxon>
        <taxon>Hyalomminae</taxon>
        <taxon>Hyalomma</taxon>
    </lineage>
</organism>
<evidence type="ECO:0000313" key="1">
    <source>
        <dbReference type="EMBL" id="KAH6939424.1"/>
    </source>
</evidence>
<name>A0ACB7T0A0_HYAAI</name>
<reference evidence="1" key="1">
    <citation type="submission" date="2020-05" db="EMBL/GenBank/DDBJ databases">
        <title>Large-scale comparative analyses of tick genomes elucidate their genetic diversity and vector capacities.</title>
        <authorList>
            <person name="Jia N."/>
            <person name="Wang J."/>
            <person name="Shi W."/>
            <person name="Du L."/>
            <person name="Sun Y."/>
            <person name="Zhan W."/>
            <person name="Jiang J."/>
            <person name="Wang Q."/>
            <person name="Zhang B."/>
            <person name="Ji P."/>
            <person name="Sakyi L.B."/>
            <person name="Cui X."/>
            <person name="Yuan T."/>
            <person name="Jiang B."/>
            <person name="Yang W."/>
            <person name="Lam T.T.-Y."/>
            <person name="Chang Q."/>
            <person name="Ding S."/>
            <person name="Wang X."/>
            <person name="Zhu J."/>
            <person name="Ruan X."/>
            <person name="Zhao L."/>
            <person name="Wei J."/>
            <person name="Que T."/>
            <person name="Du C."/>
            <person name="Cheng J."/>
            <person name="Dai P."/>
            <person name="Han X."/>
            <person name="Huang E."/>
            <person name="Gao Y."/>
            <person name="Liu J."/>
            <person name="Shao H."/>
            <person name="Ye R."/>
            <person name="Li L."/>
            <person name="Wei W."/>
            <person name="Wang X."/>
            <person name="Wang C."/>
            <person name="Yang T."/>
            <person name="Huo Q."/>
            <person name="Li W."/>
            <person name="Guo W."/>
            <person name="Chen H."/>
            <person name="Zhou L."/>
            <person name="Ni X."/>
            <person name="Tian J."/>
            <person name="Zhou Y."/>
            <person name="Sheng Y."/>
            <person name="Liu T."/>
            <person name="Pan Y."/>
            <person name="Xia L."/>
            <person name="Li J."/>
            <person name="Zhao F."/>
            <person name="Cao W."/>
        </authorList>
    </citation>
    <scope>NUCLEOTIDE SEQUENCE</scope>
    <source>
        <strain evidence="1">Hyas-2018</strain>
    </source>
</reference>
<gene>
    <name evidence="1" type="ORF">HPB50_017822</name>
</gene>
<proteinExistence type="predicted"/>
<sequence length="206" mass="21706">MRYVLSEDACLCLEVDVGGQRWELHKRRHAFSAYAQHRNQLTQATQPGVNQRGYPAAPAPQAGEYDVYASLFQNAAPYSPGYSALVQHNNRPFGARQDASGLIAAGPYGYPPDTSGSYRQMNYGDAVRGFRANLPPFGANQPGAAPGVSNIAAFNAAPILQPVPTGSAQEAAAAAYGPRAAAPNAVGYGGYGPSTSGPVRTRCSRF</sequence>